<dbReference type="HOGENOM" id="CLU_045686_1_1_7"/>
<evidence type="ECO:0000256" key="5">
    <source>
        <dbReference type="ARBA" id="ARBA00022989"/>
    </source>
</evidence>
<evidence type="ECO:0000313" key="9">
    <source>
        <dbReference type="Proteomes" id="UP000000739"/>
    </source>
</evidence>
<keyword evidence="9" id="KW-1185">Reference proteome</keyword>
<dbReference type="GO" id="GO:0043190">
    <property type="term" value="C:ATP-binding cassette (ABC) transporter complex"/>
    <property type="evidence" value="ECO:0007669"/>
    <property type="project" value="InterPro"/>
</dbReference>
<dbReference type="KEGG" id="dal:Dalk_4431"/>
<feature type="transmembrane region" description="Helical" evidence="7">
    <location>
        <begin position="154"/>
        <end position="178"/>
    </location>
</feature>
<gene>
    <name evidence="8" type="ordered locus">Dalk_4431</name>
</gene>
<keyword evidence="4 7" id="KW-0812">Transmembrane</keyword>
<dbReference type="GO" id="GO:0005548">
    <property type="term" value="F:phospholipid transporter activity"/>
    <property type="evidence" value="ECO:0007669"/>
    <property type="project" value="TreeGrafter"/>
</dbReference>
<dbReference type="PANTHER" id="PTHR30188">
    <property type="entry name" value="ABC TRANSPORTER PERMEASE PROTEIN-RELATED"/>
    <property type="match status" value="1"/>
</dbReference>
<evidence type="ECO:0000256" key="6">
    <source>
        <dbReference type="ARBA" id="ARBA00023136"/>
    </source>
</evidence>
<keyword evidence="5 7" id="KW-1133">Transmembrane helix</keyword>
<evidence type="ECO:0000256" key="4">
    <source>
        <dbReference type="ARBA" id="ARBA00022692"/>
    </source>
</evidence>
<evidence type="ECO:0000256" key="1">
    <source>
        <dbReference type="ARBA" id="ARBA00004141"/>
    </source>
</evidence>
<protein>
    <recommendedName>
        <fullName evidence="10">ABC transporter permease</fullName>
    </recommendedName>
</protein>
<dbReference type="EMBL" id="CP001322">
    <property type="protein sequence ID" value="ACL06110.1"/>
    <property type="molecule type" value="Genomic_DNA"/>
</dbReference>
<dbReference type="PANTHER" id="PTHR30188:SF4">
    <property type="entry name" value="PROTEIN TRIGALACTOSYLDIACYLGLYCEROL 1, CHLOROPLASTIC"/>
    <property type="match status" value="1"/>
</dbReference>
<feature type="transmembrane region" description="Helical" evidence="7">
    <location>
        <begin position="248"/>
        <end position="267"/>
    </location>
</feature>
<dbReference type="RefSeq" id="WP_015949156.1">
    <property type="nucleotide sequence ID" value="NC_011768.1"/>
</dbReference>
<comment type="subcellular location">
    <subcellularLocation>
        <location evidence="1">Membrane</location>
        <topology evidence="1">Multi-pass membrane protein</topology>
    </subcellularLocation>
</comment>
<name>B8FNE1_DESAL</name>
<evidence type="ECO:0008006" key="10">
    <source>
        <dbReference type="Google" id="ProtNLM"/>
    </source>
</evidence>
<dbReference type="AlphaFoldDB" id="B8FNE1"/>
<sequence length="268" mass="28907">MSVFAGVVVEPVSATGRKTIAFVQEMGRMFIFLMHSVLHMFTLPFQFVKILTQINIIGAQSLYVVSLIGLFTGMVLGLQLYNALANFGSEGMLGTSIVHTLIKEMGPVLAAIMVTARAGSAMAAEIGIMRISEEIDALDTMQINPIRFLVSPRLAAAIISFPLLTALFDVIALFGGYLTGCKLKGLNDATYWYTVENSLVMEDINGGFLKAIVFAVIVITVCCYQGYTTHMRPNGFGAKGVSASTTSAVVMSCVLILMADFVLTAFIW</sequence>
<feature type="transmembrane region" description="Helical" evidence="7">
    <location>
        <begin position="62"/>
        <end position="85"/>
    </location>
</feature>
<evidence type="ECO:0000256" key="7">
    <source>
        <dbReference type="RuleBase" id="RU362044"/>
    </source>
</evidence>
<dbReference type="eggNOG" id="COG0767">
    <property type="taxonomic scope" value="Bacteria"/>
</dbReference>
<feature type="transmembrane region" description="Helical" evidence="7">
    <location>
        <begin position="30"/>
        <end position="50"/>
    </location>
</feature>
<feature type="transmembrane region" description="Helical" evidence="7">
    <location>
        <begin position="207"/>
        <end position="227"/>
    </location>
</feature>
<keyword evidence="6 7" id="KW-0472">Membrane</keyword>
<evidence type="ECO:0000313" key="8">
    <source>
        <dbReference type="EMBL" id="ACL06110.1"/>
    </source>
</evidence>
<dbReference type="InterPro" id="IPR030802">
    <property type="entry name" value="Permease_MalE"/>
</dbReference>
<evidence type="ECO:0000256" key="2">
    <source>
        <dbReference type="ARBA" id="ARBA00007556"/>
    </source>
</evidence>
<organism evidence="8 9">
    <name type="scientific">Desulfatibacillum aliphaticivorans</name>
    <dbReference type="NCBI Taxonomy" id="218208"/>
    <lineage>
        <taxon>Bacteria</taxon>
        <taxon>Pseudomonadati</taxon>
        <taxon>Thermodesulfobacteriota</taxon>
        <taxon>Desulfobacteria</taxon>
        <taxon>Desulfobacterales</taxon>
        <taxon>Desulfatibacillaceae</taxon>
        <taxon>Desulfatibacillum</taxon>
    </lineage>
</organism>
<keyword evidence="3" id="KW-0813">Transport</keyword>
<dbReference type="Pfam" id="PF02405">
    <property type="entry name" value="MlaE"/>
    <property type="match status" value="1"/>
</dbReference>
<dbReference type="InterPro" id="IPR003453">
    <property type="entry name" value="ABC_MlaE_roteobac"/>
</dbReference>
<accession>B8FNE1</accession>
<dbReference type="Proteomes" id="UP000000739">
    <property type="component" value="Chromosome"/>
</dbReference>
<evidence type="ECO:0000256" key="3">
    <source>
        <dbReference type="ARBA" id="ARBA00022448"/>
    </source>
</evidence>
<proteinExistence type="inferred from homology"/>
<comment type="similarity">
    <text evidence="2 7">Belongs to the MlaE permease family.</text>
</comment>
<reference evidence="8 9" key="1">
    <citation type="journal article" date="2012" name="Environ. Microbiol.">
        <title>The genome sequence of Desulfatibacillum alkenivorans AK-01: a blueprint for anaerobic alkane oxidation.</title>
        <authorList>
            <person name="Callaghan A.V."/>
            <person name="Morris B.E."/>
            <person name="Pereira I.A."/>
            <person name="McInerney M.J."/>
            <person name="Austin R.N."/>
            <person name="Groves J.T."/>
            <person name="Kukor J.J."/>
            <person name="Suflita J.M."/>
            <person name="Young L.Y."/>
            <person name="Zylstra G.J."/>
            <person name="Wawrik B."/>
        </authorList>
    </citation>
    <scope>NUCLEOTIDE SEQUENCE [LARGE SCALE GENOMIC DNA]</scope>
    <source>
        <strain evidence="8 9">AK-01</strain>
    </source>
</reference>
<dbReference type="NCBIfam" id="TIGR00056">
    <property type="entry name" value="MlaE family lipid ABC transporter permease subunit"/>
    <property type="match status" value="1"/>
</dbReference>